<dbReference type="InterPro" id="IPR002734">
    <property type="entry name" value="RibDG_C"/>
</dbReference>
<dbReference type="RefSeq" id="WP_023398091.1">
    <property type="nucleotide sequence ID" value="NZ_AUSV01000013.1"/>
</dbReference>
<sequence>MANIVFIATSLDGYIADKNNGIDWLHSIPGTEGLDLGYEKHIASIDALVMGRNTFELVCGLDCDWPYTKPVFVLSNTLQAIPNGYEDKIRLVNGELPQLVKQLNDEGFENLYIDGGVTIQSFLKADMIDEMIITTIPIVLGSGIRLFGEQSQALNFACTFSERFENGICQNAFTRKR</sequence>
<dbReference type="GO" id="GO:0009231">
    <property type="term" value="P:riboflavin biosynthetic process"/>
    <property type="evidence" value="ECO:0007669"/>
    <property type="project" value="InterPro"/>
</dbReference>
<accession>V4HY09</accession>
<dbReference type="PANTHER" id="PTHR38011">
    <property type="entry name" value="DIHYDROFOLATE REDUCTASE FAMILY PROTEIN (AFU_ORTHOLOGUE AFUA_8G06820)"/>
    <property type="match status" value="1"/>
</dbReference>
<dbReference type="Pfam" id="PF01872">
    <property type="entry name" value="RibD_C"/>
    <property type="match status" value="1"/>
</dbReference>
<protein>
    <submittedName>
        <fullName evidence="2">Dihydrofolate reductase</fullName>
    </submittedName>
</protein>
<dbReference type="AlphaFoldDB" id="V4HY09"/>
<dbReference type="EMBL" id="AUSV01000013">
    <property type="protein sequence ID" value="ESP94703.1"/>
    <property type="molecule type" value="Genomic_DNA"/>
</dbReference>
<dbReference type="InterPro" id="IPR024072">
    <property type="entry name" value="DHFR-like_dom_sf"/>
</dbReference>
<dbReference type="Proteomes" id="UP000017820">
    <property type="component" value="Unassembled WGS sequence"/>
</dbReference>
<dbReference type="PANTHER" id="PTHR38011:SF11">
    <property type="entry name" value="2,5-DIAMINO-6-RIBOSYLAMINO-4(3H)-PYRIMIDINONE 5'-PHOSPHATE REDUCTASE"/>
    <property type="match status" value="1"/>
</dbReference>
<reference evidence="2 3" key="1">
    <citation type="submission" date="2013-07" db="EMBL/GenBank/DDBJ databases">
        <title>Draft genome sequence of Pseudoalteromonas luteoviolacea 2ta16.</title>
        <authorList>
            <person name="Allen E.E."/>
            <person name="Azam F."/>
            <person name="Podell S."/>
        </authorList>
    </citation>
    <scope>NUCLEOTIDE SEQUENCE [LARGE SCALE GENOMIC DNA]</scope>
    <source>
        <strain evidence="2 3">2ta16</strain>
    </source>
</reference>
<evidence type="ECO:0000313" key="2">
    <source>
        <dbReference type="EMBL" id="ESP94703.1"/>
    </source>
</evidence>
<dbReference type="PATRIC" id="fig|1353533.3.peg.1140"/>
<gene>
    <name evidence="2" type="ORF">PL2TA16_00703</name>
</gene>
<dbReference type="Gene3D" id="3.40.430.10">
    <property type="entry name" value="Dihydrofolate Reductase, subunit A"/>
    <property type="match status" value="1"/>
</dbReference>
<dbReference type="InterPro" id="IPR050765">
    <property type="entry name" value="Riboflavin_Biosynth_HTPR"/>
</dbReference>
<feature type="domain" description="Bacterial bifunctional deaminase-reductase C-terminal" evidence="1">
    <location>
        <begin position="4"/>
        <end position="169"/>
    </location>
</feature>
<dbReference type="GO" id="GO:0008703">
    <property type="term" value="F:5-amino-6-(5-phosphoribosylamino)uracil reductase activity"/>
    <property type="evidence" value="ECO:0007669"/>
    <property type="project" value="InterPro"/>
</dbReference>
<evidence type="ECO:0000313" key="3">
    <source>
        <dbReference type="Proteomes" id="UP000017820"/>
    </source>
</evidence>
<comment type="caution">
    <text evidence="2">The sequence shown here is derived from an EMBL/GenBank/DDBJ whole genome shotgun (WGS) entry which is preliminary data.</text>
</comment>
<name>V4HY09_PSEL2</name>
<organism evidence="2 3">
    <name type="scientific">Pseudoalteromonas luteoviolacea (strain 2ta16)</name>
    <dbReference type="NCBI Taxonomy" id="1353533"/>
    <lineage>
        <taxon>Bacteria</taxon>
        <taxon>Pseudomonadati</taxon>
        <taxon>Pseudomonadota</taxon>
        <taxon>Gammaproteobacteria</taxon>
        <taxon>Alteromonadales</taxon>
        <taxon>Pseudoalteromonadaceae</taxon>
        <taxon>Pseudoalteromonas</taxon>
    </lineage>
</organism>
<evidence type="ECO:0000259" key="1">
    <source>
        <dbReference type="Pfam" id="PF01872"/>
    </source>
</evidence>
<proteinExistence type="predicted"/>
<dbReference type="SUPFAM" id="SSF53597">
    <property type="entry name" value="Dihydrofolate reductase-like"/>
    <property type="match status" value="1"/>
</dbReference>